<dbReference type="OrthoDB" id="6961447at2759"/>
<evidence type="ECO:0000313" key="2">
    <source>
        <dbReference type="EMBL" id="SOQ56315.1"/>
    </source>
</evidence>
<dbReference type="EMBL" id="ODYU01010912">
    <property type="protein sequence ID" value="SOQ56315.1"/>
    <property type="molecule type" value="Genomic_DNA"/>
</dbReference>
<feature type="region of interest" description="Disordered" evidence="1">
    <location>
        <begin position="143"/>
        <end position="183"/>
    </location>
</feature>
<accession>A0A2H1WTB5</accession>
<evidence type="ECO:0000256" key="1">
    <source>
        <dbReference type="SAM" id="MobiDB-lite"/>
    </source>
</evidence>
<reference evidence="2" key="1">
    <citation type="submission" date="2016-07" db="EMBL/GenBank/DDBJ databases">
        <authorList>
            <person name="Bretaudeau A."/>
        </authorList>
    </citation>
    <scope>NUCLEOTIDE SEQUENCE</scope>
    <source>
        <strain evidence="2">Rice</strain>
        <tissue evidence="2">Whole body</tissue>
    </source>
</reference>
<gene>
    <name evidence="2" type="ORF">SFRICE_023307</name>
</gene>
<dbReference type="AlphaFoldDB" id="A0A2H1WTB5"/>
<name>A0A2H1WTB5_SPOFR</name>
<feature type="compositionally biased region" description="Low complexity" evidence="1">
    <location>
        <begin position="170"/>
        <end position="183"/>
    </location>
</feature>
<sequence length="183" mass="20928">MLGIDDDDEDMTLKASSVAKCRQWRNELAMANPDPTPVYDMFKDIPPQPTYPTHVYTTTVCCEKENCDKAKLESMPEHFFCDPDYIYFAATPYGVAPECYDNGEAAAPPLDPYIQAYCPCLINRGQLVTICCVRRDCDDSTKIPGVGRERTRSPKSYNNNHHNNKHHNNHSNNGYNNHHNYKY</sequence>
<feature type="compositionally biased region" description="Basic and acidic residues" evidence="1">
    <location>
        <begin position="143"/>
        <end position="152"/>
    </location>
</feature>
<organism evidence="2">
    <name type="scientific">Spodoptera frugiperda</name>
    <name type="common">Fall armyworm</name>
    <dbReference type="NCBI Taxonomy" id="7108"/>
    <lineage>
        <taxon>Eukaryota</taxon>
        <taxon>Metazoa</taxon>
        <taxon>Ecdysozoa</taxon>
        <taxon>Arthropoda</taxon>
        <taxon>Hexapoda</taxon>
        <taxon>Insecta</taxon>
        <taxon>Pterygota</taxon>
        <taxon>Neoptera</taxon>
        <taxon>Endopterygota</taxon>
        <taxon>Lepidoptera</taxon>
        <taxon>Glossata</taxon>
        <taxon>Ditrysia</taxon>
        <taxon>Noctuoidea</taxon>
        <taxon>Noctuidae</taxon>
        <taxon>Amphipyrinae</taxon>
        <taxon>Spodoptera</taxon>
    </lineage>
</organism>
<protein>
    <submittedName>
        <fullName evidence="2">SFRICE_023307</fullName>
    </submittedName>
</protein>
<proteinExistence type="predicted"/>